<dbReference type="Proteomes" id="UP000677228">
    <property type="component" value="Unassembled WGS sequence"/>
</dbReference>
<dbReference type="SUPFAM" id="SSF55257">
    <property type="entry name" value="RBP11-like subunits of RNA polymerase"/>
    <property type="match status" value="1"/>
</dbReference>
<proteinExistence type="inferred from homology"/>
<evidence type="ECO:0000256" key="6">
    <source>
        <dbReference type="SAM" id="MobiDB-lite"/>
    </source>
</evidence>
<dbReference type="InterPro" id="IPR022905">
    <property type="entry name" value="Rpo11-like"/>
</dbReference>
<dbReference type="Pfam" id="PF13902">
    <property type="entry name" value="R3H-assoc"/>
    <property type="match status" value="1"/>
</dbReference>
<dbReference type="GO" id="GO:0006366">
    <property type="term" value="P:transcription by RNA polymerase II"/>
    <property type="evidence" value="ECO:0007669"/>
    <property type="project" value="InterPro"/>
</dbReference>
<dbReference type="PROSITE" id="PS01154">
    <property type="entry name" value="RNA_POL_L_13KD"/>
    <property type="match status" value="1"/>
</dbReference>
<dbReference type="InterPro" id="IPR036867">
    <property type="entry name" value="R3H_dom_sf"/>
</dbReference>
<evidence type="ECO:0000313" key="12">
    <source>
        <dbReference type="EMBL" id="CAF3611569.1"/>
    </source>
</evidence>
<dbReference type="HAMAP" id="MF_00261">
    <property type="entry name" value="RNApol_arch_Rpo11"/>
    <property type="match status" value="1"/>
</dbReference>
<evidence type="ECO:0000313" key="9">
    <source>
        <dbReference type="EMBL" id="CAF0743674.1"/>
    </source>
</evidence>
<protein>
    <recommendedName>
        <fullName evidence="14">DNA-directed RNA polymerase RBP11-like dimerisation domain-containing protein</fullName>
    </recommendedName>
</protein>
<dbReference type="InterPro" id="IPR036603">
    <property type="entry name" value="RBP11-like"/>
</dbReference>
<keyword evidence="4" id="KW-0539">Nucleus</keyword>
<evidence type="ECO:0000256" key="2">
    <source>
        <dbReference type="ARBA" id="ARBA00022478"/>
    </source>
</evidence>
<dbReference type="Gene3D" id="3.30.1360.10">
    <property type="entry name" value="RNA polymerase, RBP11-like subunit"/>
    <property type="match status" value="1"/>
</dbReference>
<dbReference type="PANTHER" id="PTHR13946">
    <property type="entry name" value="DNA-DIRECTED RNA POLYMERASE I,II,III"/>
    <property type="match status" value="1"/>
</dbReference>
<evidence type="ECO:0000259" key="8">
    <source>
        <dbReference type="Pfam" id="PF13902"/>
    </source>
</evidence>
<dbReference type="AlphaFoldDB" id="A0A813NRV3"/>
<dbReference type="GO" id="GO:0005665">
    <property type="term" value="C:RNA polymerase II, core complex"/>
    <property type="evidence" value="ECO:0007669"/>
    <property type="project" value="InterPro"/>
</dbReference>
<dbReference type="Proteomes" id="UP000681722">
    <property type="component" value="Unassembled WGS sequence"/>
</dbReference>
<feature type="domain" description="R3H-associated N-terminal" evidence="8">
    <location>
        <begin position="89"/>
        <end position="241"/>
    </location>
</feature>
<evidence type="ECO:0000256" key="1">
    <source>
        <dbReference type="ARBA" id="ARBA00004123"/>
    </source>
</evidence>
<evidence type="ECO:0000313" key="10">
    <source>
        <dbReference type="EMBL" id="CAF0827068.1"/>
    </source>
</evidence>
<dbReference type="InterPro" id="IPR037685">
    <property type="entry name" value="RBP11"/>
</dbReference>
<evidence type="ECO:0008006" key="14">
    <source>
        <dbReference type="Google" id="ProtNLM"/>
    </source>
</evidence>
<gene>
    <name evidence="9" type="ORF">GPM918_LOCUS415</name>
    <name evidence="10" type="ORF">OVA965_LOCUS5952</name>
    <name evidence="11" type="ORF">SRO942_LOCUS416</name>
    <name evidence="12" type="ORF">TMI583_LOCUS5948</name>
</gene>
<comment type="similarity">
    <text evidence="5">Belongs to the archaeal Rpo11/eukaryotic RPB11/RPC19 RNA polymerase subunit family.</text>
</comment>
<evidence type="ECO:0000259" key="7">
    <source>
        <dbReference type="Pfam" id="PF13656"/>
    </source>
</evidence>
<dbReference type="SUPFAM" id="SSF82708">
    <property type="entry name" value="R3H domain"/>
    <property type="match status" value="1"/>
</dbReference>
<reference evidence="9" key="1">
    <citation type="submission" date="2021-02" db="EMBL/GenBank/DDBJ databases">
        <authorList>
            <person name="Nowell W R."/>
        </authorList>
    </citation>
    <scope>NUCLEOTIDE SEQUENCE</scope>
</reference>
<keyword evidence="2" id="KW-0240">DNA-directed RNA polymerase</keyword>
<dbReference type="EMBL" id="CAJNOQ010000031">
    <property type="protein sequence ID" value="CAF0743674.1"/>
    <property type="molecule type" value="Genomic_DNA"/>
</dbReference>
<accession>A0A813NRV3</accession>
<comment type="subcellular location">
    <subcellularLocation>
        <location evidence="1">Nucleus</location>
    </subcellularLocation>
</comment>
<dbReference type="GO" id="GO:0003677">
    <property type="term" value="F:DNA binding"/>
    <property type="evidence" value="ECO:0007669"/>
    <property type="project" value="InterPro"/>
</dbReference>
<dbReference type="EMBL" id="CAJOBA010001726">
    <property type="protein sequence ID" value="CAF3611569.1"/>
    <property type="molecule type" value="Genomic_DNA"/>
</dbReference>
<evidence type="ECO:0000256" key="4">
    <source>
        <dbReference type="ARBA" id="ARBA00023242"/>
    </source>
</evidence>
<dbReference type="PANTHER" id="PTHR13946:SF16">
    <property type="entry name" value="DNA-DIRECTED RNA POLYMERASE II SUBUNIT RPB11"/>
    <property type="match status" value="1"/>
</dbReference>
<dbReference type="OrthoDB" id="10248581at2759"/>
<dbReference type="EMBL" id="CAJOBC010000031">
    <property type="protein sequence ID" value="CAF3522260.1"/>
    <property type="molecule type" value="Genomic_DNA"/>
</dbReference>
<dbReference type="FunFam" id="3.30.1360.10:FF:000003">
    <property type="entry name" value="DNA-directed RNA polymerase II subunit RPB11"/>
    <property type="match status" value="1"/>
</dbReference>
<feature type="compositionally biased region" description="Polar residues" evidence="6">
    <location>
        <begin position="52"/>
        <end position="65"/>
    </location>
</feature>
<evidence type="ECO:0000313" key="13">
    <source>
        <dbReference type="Proteomes" id="UP000663829"/>
    </source>
</evidence>
<dbReference type="Proteomes" id="UP000682733">
    <property type="component" value="Unassembled WGS sequence"/>
</dbReference>
<organism evidence="9 13">
    <name type="scientific">Didymodactylos carnosus</name>
    <dbReference type="NCBI Taxonomy" id="1234261"/>
    <lineage>
        <taxon>Eukaryota</taxon>
        <taxon>Metazoa</taxon>
        <taxon>Spiralia</taxon>
        <taxon>Gnathifera</taxon>
        <taxon>Rotifera</taxon>
        <taxon>Eurotatoria</taxon>
        <taxon>Bdelloidea</taxon>
        <taxon>Philodinida</taxon>
        <taxon>Philodinidae</taxon>
        <taxon>Didymodactylos</taxon>
    </lineage>
</organism>
<keyword evidence="13" id="KW-1185">Reference proteome</keyword>
<dbReference type="InterPro" id="IPR009025">
    <property type="entry name" value="RBP11-like_dimer"/>
</dbReference>
<dbReference type="GO" id="GO:0003899">
    <property type="term" value="F:DNA-directed RNA polymerase activity"/>
    <property type="evidence" value="ECO:0007669"/>
    <property type="project" value="InterPro"/>
</dbReference>
<sequence length="423" mass="49007">MSSFTVLALPFRSVRLYEVYFISLNTSVLVISRLLLIDVSASSDDDDETVYHPSSLQPTPLLTKNRSNRARRQKQMLNRIPKPTLQSKTHSKKSQGQRQAKRHENMCFLLNLATDLDEDFAAVNINDLVENTTSAFAELLLNKKKMKMWNEFIDLPEDEQERILKLATDHEQTNMKKQEFNRCTSIELNNSDCSLSMDDDSSETFIIIEKKHTINLDQENIVYSADQRFNRIDSNIRYALKSMLKRRHLPLERIMDFEDDLIPFFNEHSDSVYIRDLNNSFDRMLLHAVSQYLNLISKSRMDKLLQMNAPATFESFLLLDGEKKILIEKDTKVPNAVVFTISKEDHTLANMLRAQLLKDPNVIFAGYKVPHPLEHKVILRVQTSTSSYTPQEALENAIKDLIFEMSLLEDRFKLAIKDRPSAE</sequence>
<dbReference type="Proteomes" id="UP000663829">
    <property type="component" value="Unassembled WGS sequence"/>
</dbReference>
<dbReference type="CDD" id="cd06926">
    <property type="entry name" value="RNAP_II_RPB11"/>
    <property type="match status" value="1"/>
</dbReference>
<dbReference type="InterPro" id="IPR008193">
    <property type="entry name" value="RNA_pol_Rpb11_13-16kDa_CS"/>
</dbReference>
<dbReference type="InterPro" id="IPR025952">
    <property type="entry name" value="R3H-assoc_dom"/>
</dbReference>
<dbReference type="EMBL" id="CAJNOK010001726">
    <property type="protein sequence ID" value="CAF0827068.1"/>
    <property type="molecule type" value="Genomic_DNA"/>
</dbReference>
<comment type="caution">
    <text evidence="9">The sequence shown here is derived from an EMBL/GenBank/DDBJ whole genome shotgun (WGS) entry which is preliminary data.</text>
</comment>
<evidence type="ECO:0000313" key="11">
    <source>
        <dbReference type="EMBL" id="CAF3522260.1"/>
    </source>
</evidence>
<dbReference type="Pfam" id="PF13656">
    <property type="entry name" value="RNA_pol_L_2"/>
    <property type="match status" value="1"/>
</dbReference>
<dbReference type="GO" id="GO:0046983">
    <property type="term" value="F:protein dimerization activity"/>
    <property type="evidence" value="ECO:0007669"/>
    <property type="project" value="InterPro"/>
</dbReference>
<name>A0A813NRV3_9BILA</name>
<evidence type="ECO:0000256" key="5">
    <source>
        <dbReference type="ARBA" id="ARBA00025751"/>
    </source>
</evidence>
<evidence type="ECO:0000256" key="3">
    <source>
        <dbReference type="ARBA" id="ARBA00023163"/>
    </source>
</evidence>
<feature type="region of interest" description="Disordered" evidence="6">
    <location>
        <begin position="44"/>
        <end position="101"/>
    </location>
</feature>
<feature type="compositionally biased region" description="Basic residues" evidence="6">
    <location>
        <begin position="89"/>
        <end position="101"/>
    </location>
</feature>
<keyword evidence="3" id="KW-0804">Transcription</keyword>
<feature type="domain" description="DNA-directed RNA polymerase RBP11-like dimerisation" evidence="7">
    <location>
        <begin position="337"/>
        <end position="409"/>
    </location>
</feature>